<dbReference type="GO" id="GO:0004553">
    <property type="term" value="F:hydrolase activity, hydrolyzing O-glycosyl compounds"/>
    <property type="evidence" value="ECO:0007669"/>
    <property type="project" value="InterPro"/>
</dbReference>
<comment type="caution">
    <text evidence="5">The sequence shown here is derived from an EMBL/GenBank/DDBJ whole genome shotgun (WGS) entry which is preliminary data.</text>
</comment>
<dbReference type="Gene3D" id="3.20.20.80">
    <property type="entry name" value="Glycosidases"/>
    <property type="match status" value="1"/>
</dbReference>
<evidence type="ECO:0000313" key="6">
    <source>
        <dbReference type="Proteomes" id="UP000260812"/>
    </source>
</evidence>
<proteinExistence type="inferred from homology"/>
<feature type="domain" description="Glycoside hydrolase family 5" evidence="4">
    <location>
        <begin position="20"/>
        <end position="295"/>
    </location>
</feature>
<protein>
    <submittedName>
        <fullName evidence="5">Beta-mannanase</fullName>
    </submittedName>
</protein>
<organism evidence="5 6">
    <name type="scientific">Eisenbergiella massiliensis</name>
    <dbReference type="NCBI Taxonomy" id="1720294"/>
    <lineage>
        <taxon>Bacteria</taxon>
        <taxon>Bacillati</taxon>
        <taxon>Bacillota</taxon>
        <taxon>Clostridia</taxon>
        <taxon>Lachnospirales</taxon>
        <taxon>Lachnospiraceae</taxon>
        <taxon>Eisenbergiella</taxon>
    </lineage>
</organism>
<keyword evidence="2 3" id="KW-0326">Glycosidase</keyword>
<evidence type="ECO:0000256" key="2">
    <source>
        <dbReference type="ARBA" id="ARBA00023295"/>
    </source>
</evidence>
<reference evidence="5 6" key="1">
    <citation type="submission" date="2018-08" db="EMBL/GenBank/DDBJ databases">
        <title>A genome reference for cultivated species of the human gut microbiota.</title>
        <authorList>
            <person name="Zou Y."/>
            <person name="Xue W."/>
            <person name="Luo G."/>
        </authorList>
    </citation>
    <scope>NUCLEOTIDE SEQUENCE [LARGE SCALE GENOMIC DNA]</scope>
    <source>
        <strain evidence="5 6">TF05-5AC</strain>
    </source>
</reference>
<dbReference type="Pfam" id="PF00150">
    <property type="entry name" value="Cellulase"/>
    <property type="match status" value="1"/>
</dbReference>
<sequence length="611" mass="69795">MKEFMLGVNYWASHAGTDMWRDWNEDIVEKDLKLLADNGLDVLRVFPNWRDFQPVKPVLGGGHSMREYRMENDQYPGNPCYLDEVMLERFERFCRIADKNGLKLIVGLITGWMSGRLFVPAALYEKNIFTDPTALFFQQLFIKGFVGRMKGQKAVCAWDLGNECNCMDQAHKREEAYSWSSVIVNAIKSCDQTRPVISGMHSLELEGVWNIQDQGELTDILTTHPYPFWVEHCQRTPLNSFRTLMHATAQTQYYASVGRKPCLVEELGSMGPMICEEETAADFLKVNLWSNWANGSPGVLWWCAFDQTQLTAPPYDWNMCERELGMVDVNRQPKPSLLCMREFKKQMDSLELELPEKQTDGVCILSRGQAHWGIAYMSYILAVQAGLTLDFAYCEQELPEAGMYFLPSICMDVMSKKSYFDLKKKVYDGASLYISMKDGFLTEFREFTGLKVITAEKSSRQGTFWWEESSFAYRKPYHIRLAAERAEVLAEDDEGNPIFSVASYGAGKVYFLNFPMEEMLLEEENGLEAPCYHFYEKAAEAVLGKRKIRKTNPYVGMTLHQGTDNTYAVLVNYSAEIQDAGILCPGSEKTISCLFGNVEQIEPFGAAIIRF</sequence>
<dbReference type="GeneID" id="97989776"/>
<dbReference type="EMBL" id="QVLV01000024">
    <property type="protein sequence ID" value="RGE56498.1"/>
    <property type="molecule type" value="Genomic_DNA"/>
</dbReference>
<accession>A0A3E3HXD7</accession>
<keyword evidence="6" id="KW-1185">Reference proteome</keyword>
<dbReference type="Proteomes" id="UP000260812">
    <property type="component" value="Unassembled WGS sequence"/>
</dbReference>
<gene>
    <name evidence="5" type="ORF">DXC51_23700</name>
</gene>
<dbReference type="AlphaFoldDB" id="A0A3E3HXD7"/>
<dbReference type="InterPro" id="IPR001547">
    <property type="entry name" value="Glyco_hydro_5"/>
</dbReference>
<comment type="similarity">
    <text evidence="3">Belongs to the glycosyl hydrolase 5 (cellulase A) family.</text>
</comment>
<keyword evidence="1 3" id="KW-0378">Hydrolase</keyword>
<evidence type="ECO:0000256" key="3">
    <source>
        <dbReference type="RuleBase" id="RU361153"/>
    </source>
</evidence>
<evidence type="ECO:0000256" key="1">
    <source>
        <dbReference type="ARBA" id="ARBA00022801"/>
    </source>
</evidence>
<dbReference type="Gene3D" id="3.40.50.880">
    <property type="match status" value="1"/>
</dbReference>
<evidence type="ECO:0000313" key="5">
    <source>
        <dbReference type="EMBL" id="RGE56498.1"/>
    </source>
</evidence>
<dbReference type="GO" id="GO:0000272">
    <property type="term" value="P:polysaccharide catabolic process"/>
    <property type="evidence" value="ECO:0007669"/>
    <property type="project" value="InterPro"/>
</dbReference>
<dbReference type="SUPFAM" id="SSF51445">
    <property type="entry name" value="(Trans)glycosidases"/>
    <property type="match status" value="1"/>
</dbReference>
<name>A0A3E3HXD7_9FIRM</name>
<evidence type="ECO:0000259" key="4">
    <source>
        <dbReference type="Pfam" id="PF00150"/>
    </source>
</evidence>
<dbReference type="InterPro" id="IPR029062">
    <property type="entry name" value="Class_I_gatase-like"/>
</dbReference>
<dbReference type="RefSeq" id="WP_117545527.1">
    <property type="nucleotide sequence ID" value="NZ_QVLV01000024.1"/>
</dbReference>
<dbReference type="InterPro" id="IPR017853">
    <property type="entry name" value="GH"/>
</dbReference>